<dbReference type="Gene3D" id="1.10.1060.10">
    <property type="entry name" value="Alpha-helical ferredoxin"/>
    <property type="match status" value="1"/>
</dbReference>
<dbReference type="AlphaFoldDB" id="A0A9X4H6Y3"/>
<feature type="transmembrane region" description="Helical" evidence="6">
    <location>
        <begin position="6"/>
        <end position="24"/>
    </location>
</feature>
<dbReference type="InterPro" id="IPR017900">
    <property type="entry name" value="4Fe4S_Fe_S_CS"/>
</dbReference>
<dbReference type="GO" id="GO:0046872">
    <property type="term" value="F:metal ion binding"/>
    <property type="evidence" value="ECO:0007669"/>
    <property type="project" value="UniProtKB-KW"/>
</dbReference>
<dbReference type="GO" id="GO:0016491">
    <property type="term" value="F:oxidoreductase activity"/>
    <property type="evidence" value="ECO:0007669"/>
    <property type="project" value="UniProtKB-KW"/>
</dbReference>
<keyword evidence="9" id="KW-1185">Reference proteome</keyword>
<keyword evidence="6" id="KW-0812">Transmembrane</keyword>
<dbReference type="PANTHER" id="PTHR43255:SF1">
    <property type="entry name" value="IRON-SULFUR-BINDING OXIDOREDUCTASE FADF-RELATED"/>
    <property type="match status" value="1"/>
</dbReference>
<keyword evidence="5" id="KW-0411">Iron-sulfur</keyword>
<dbReference type="InterPro" id="IPR009051">
    <property type="entry name" value="Helical_ferredxn"/>
</dbReference>
<organism evidence="8 9">
    <name type="scientific">Pelotomaculum isophthalicicum JI</name>
    <dbReference type="NCBI Taxonomy" id="947010"/>
    <lineage>
        <taxon>Bacteria</taxon>
        <taxon>Bacillati</taxon>
        <taxon>Bacillota</taxon>
        <taxon>Clostridia</taxon>
        <taxon>Eubacteriales</taxon>
        <taxon>Desulfotomaculaceae</taxon>
        <taxon>Pelotomaculum</taxon>
    </lineage>
</organism>
<feature type="transmembrane region" description="Helical" evidence="6">
    <location>
        <begin position="108"/>
        <end position="131"/>
    </location>
</feature>
<keyword evidence="6" id="KW-0472">Membrane</keyword>
<protein>
    <submittedName>
        <fullName evidence="8">4Fe-4S dicluster domain-containing protein</fullName>
    </submittedName>
</protein>
<feature type="transmembrane region" description="Helical" evidence="6">
    <location>
        <begin position="197"/>
        <end position="217"/>
    </location>
</feature>
<reference evidence="8" key="1">
    <citation type="submission" date="2022-02" db="EMBL/GenBank/DDBJ databases">
        <authorList>
            <person name="Leng L."/>
        </authorList>
    </citation>
    <scope>NUCLEOTIDE SEQUENCE</scope>
    <source>
        <strain evidence="8">JI</strain>
    </source>
</reference>
<evidence type="ECO:0000256" key="5">
    <source>
        <dbReference type="ARBA" id="ARBA00023014"/>
    </source>
</evidence>
<dbReference type="Gene3D" id="1.20.950.20">
    <property type="entry name" value="Transmembrane di-heme cytochromes, Chain C"/>
    <property type="match status" value="1"/>
</dbReference>
<evidence type="ECO:0000256" key="1">
    <source>
        <dbReference type="ARBA" id="ARBA00022485"/>
    </source>
</evidence>
<dbReference type="PROSITE" id="PS00198">
    <property type="entry name" value="4FE4S_FER_1"/>
    <property type="match status" value="2"/>
</dbReference>
<dbReference type="Pfam" id="PF02754">
    <property type="entry name" value="CCG"/>
    <property type="match status" value="2"/>
</dbReference>
<keyword evidence="1" id="KW-0004">4Fe-4S</keyword>
<dbReference type="GO" id="GO:0005886">
    <property type="term" value="C:plasma membrane"/>
    <property type="evidence" value="ECO:0007669"/>
    <property type="project" value="TreeGrafter"/>
</dbReference>
<evidence type="ECO:0000256" key="6">
    <source>
        <dbReference type="SAM" id="Phobius"/>
    </source>
</evidence>
<dbReference type="InterPro" id="IPR017896">
    <property type="entry name" value="4Fe4S_Fe-S-bd"/>
</dbReference>
<evidence type="ECO:0000256" key="3">
    <source>
        <dbReference type="ARBA" id="ARBA00023002"/>
    </source>
</evidence>
<dbReference type="InterPro" id="IPR036197">
    <property type="entry name" value="NarG-like_sf"/>
</dbReference>
<feature type="domain" description="4Fe-4S ferredoxin-type" evidence="7">
    <location>
        <begin position="342"/>
        <end position="372"/>
    </location>
</feature>
<proteinExistence type="predicted"/>
<gene>
    <name evidence="8" type="ORF">L7E55_15105</name>
</gene>
<keyword evidence="3" id="KW-0560">Oxidoreductase</keyword>
<keyword evidence="2" id="KW-0479">Metal-binding</keyword>
<accession>A0A9X4H6Y3</accession>
<dbReference type="EMBL" id="JAKOAV010000037">
    <property type="protein sequence ID" value="MDF9409662.1"/>
    <property type="molecule type" value="Genomic_DNA"/>
</dbReference>
<keyword evidence="6" id="KW-1133">Transmembrane helix</keyword>
<dbReference type="PROSITE" id="PS51379">
    <property type="entry name" value="4FE4S_FER_2"/>
    <property type="match status" value="2"/>
</dbReference>
<feature type="transmembrane region" description="Helical" evidence="6">
    <location>
        <begin position="67"/>
        <end position="88"/>
    </location>
</feature>
<evidence type="ECO:0000313" key="8">
    <source>
        <dbReference type="EMBL" id="MDF9409662.1"/>
    </source>
</evidence>
<sequence>MGLPGIIVFIIILAAAIWLFAMAIRQRYLILRLGQPEDRFDQIGERVKSLFVYVLGQKKVLDEAYPGLLHVLIFWGFLVLGLGELQFFGEGLYPGFVLPLLGHYPAFYLIQDLFAVLVLIGLLMAAWRRYVVKPDRLDHNPEAAIILSLITGVVLTLFIADGLRAAAHPAASEAAPVTAIISDFLGKQGWSLETLNILYFTFWWAHVLIILGFLVFIPYSKHMHLVACPFNTFFRSLNPMGKMLQPVDFEDEQATLGVRKITDFSWKHLLDMLTCTQCGRCQDNCPAYLSSTPLSSKRFINNMKEHLLECGKEISPGLAHAYAEQNESSGETGSLLESSLIGSVVAEEELWSCKTCGACQYICPVMIEHVPKNVNLRRYLAMEEASYPSGVDNAIRCLEDRGHPYKGTMASRSSWFRGSWVEELVKENNKEILFWVGCTAALDDRNMKIAQAFAELLKRSGVHFGILGEKENCCGDPARRLGNEFLYDGLVRDNINLLKKHKVKTIVTTCPHCYNAFKNEYPQIDGEFGQNYEVYHHTEYLAKLLKEKKLVVESAFTETVTYHDPCYLGRYNEIFEIPREVLQNISGVKLLEMQRNRGRSFCCGGGGGGAWMEEEGTRVNHMRAEQVFVSGADVLCTACPFCMTMMNDGIKVKQAGQDKAVRIYDLAEILEAVTQKNS</sequence>
<evidence type="ECO:0000313" key="9">
    <source>
        <dbReference type="Proteomes" id="UP001154312"/>
    </source>
</evidence>
<keyword evidence="4" id="KW-0408">Iron</keyword>
<comment type="caution">
    <text evidence="8">The sequence shown here is derived from an EMBL/GenBank/DDBJ whole genome shotgun (WGS) entry which is preliminary data.</text>
</comment>
<dbReference type="InterPro" id="IPR004017">
    <property type="entry name" value="Cys_rich_dom"/>
</dbReference>
<feature type="domain" description="4Fe-4S ferredoxin-type" evidence="7">
    <location>
        <begin position="266"/>
        <end position="297"/>
    </location>
</feature>
<dbReference type="GO" id="GO:0051539">
    <property type="term" value="F:4 iron, 4 sulfur cluster binding"/>
    <property type="evidence" value="ECO:0007669"/>
    <property type="project" value="UniProtKB-KW"/>
</dbReference>
<dbReference type="Pfam" id="PF13183">
    <property type="entry name" value="Fer4_8"/>
    <property type="match status" value="1"/>
</dbReference>
<name>A0A9X4H6Y3_9FIRM</name>
<dbReference type="RefSeq" id="WP_277445159.1">
    <property type="nucleotide sequence ID" value="NZ_JAKOAV010000037.1"/>
</dbReference>
<dbReference type="SUPFAM" id="SSF103501">
    <property type="entry name" value="Respiratory nitrate reductase 1 gamma chain"/>
    <property type="match status" value="1"/>
</dbReference>
<dbReference type="InterPro" id="IPR051460">
    <property type="entry name" value="HdrC_iron-sulfur_subunit"/>
</dbReference>
<evidence type="ECO:0000259" key="7">
    <source>
        <dbReference type="PROSITE" id="PS51379"/>
    </source>
</evidence>
<dbReference type="Proteomes" id="UP001154312">
    <property type="component" value="Unassembled WGS sequence"/>
</dbReference>
<dbReference type="PANTHER" id="PTHR43255">
    <property type="entry name" value="IRON-SULFUR-BINDING OXIDOREDUCTASE FADF-RELATED-RELATED"/>
    <property type="match status" value="1"/>
</dbReference>
<evidence type="ECO:0000256" key="4">
    <source>
        <dbReference type="ARBA" id="ARBA00023004"/>
    </source>
</evidence>
<dbReference type="SUPFAM" id="SSF46548">
    <property type="entry name" value="alpha-helical ferredoxin"/>
    <property type="match status" value="1"/>
</dbReference>
<evidence type="ECO:0000256" key="2">
    <source>
        <dbReference type="ARBA" id="ARBA00022723"/>
    </source>
</evidence>